<reference evidence="1 2" key="1">
    <citation type="journal article" date="2014" name="Nature">
        <title>An environmental bacterial taxon with a large and distinct metabolic repertoire.</title>
        <authorList>
            <person name="Wilson M.C."/>
            <person name="Mori T."/>
            <person name="Ruckert C."/>
            <person name="Uria A.R."/>
            <person name="Helf M.J."/>
            <person name="Takada K."/>
            <person name="Gernert C."/>
            <person name="Steffens U.A."/>
            <person name="Heycke N."/>
            <person name="Schmitt S."/>
            <person name="Rinke C."/>
            <person name="Helfrich E.J."/>
            <person name="Brachmann A.O."/>
            <person name="Gurgui C."/>
            <person name="Wakimoto T."/>
            <person name="Kracht M."/>
            <person name="Crusemann M."/>
            <person name="Hentschel U."/>
            <person name="Abe I."/>
            <person name="Matsunaga S."/>
            <person name="Kalinowski J."/>
            <person name="Takeyama H."/>
            <person name="Piel J."/>
        </authorList>
    </citation>
    <scope>NUCLEOTIDE SEQUENCE [LARGE SCALE GENOMIC DNA]</scope>
    <source>
        <strain evidence="2">TSY1</strain>
    </source>
</reference>
<dbReference type="AlphaFoldDB" id="W4LJA3"/>
<gene>
    <name evidence="1" type="ORF">ETSY1_19865</name>
</gene>
<dbReference type="EMBL" id="AZHW01000578">
    <property type="protein sequence ID" value="ETW98188.1"/>
    <property type="molecule type" value="Genomic_DNA"/>
</dbReference>
<dbReference type="HOGENOM" id="CLU_071576_2_0_7"/>
<dbReference type="Gene3D" id="1.10.30.50">
    <property type="match status" value="1"/>
</dbReference>
<dbReference type="Proteomes" id="UP000019141">
    <property type="component" value="Unassembled WGS sequence"/>
</dbReference>
<comment type="caution">
    <text evidence="1">The sequence shown here is derived from an EMBL/GenBank/DDBJ whole genome shotgun (WGS) entry which is preliminary data.</text>
</comment>
<evidence type="ECO:0000313" key="2">
    <source>
        <dbReference type="Proteomes" id="UP000019141"/>
    </source>
</evidence>
<keyword evidence="2" id="KW-1185">Reference proteome</keyword>
<evidence type="ECO:0000313" key="1">
    <source>
        <dbReference type="EMBL" id="ETW98188.1"/>
    </source>
</evidence>
<evidence type="ECO:0008006" key="3">
    <source>
        <dbReference type="Google" id="ProtNLM"/>
    </source>
</evidence>
<name>W4LJA3_ENTF1</name>
<accession>W4LJA3</accession>
<sequence>MIRYNSENLLTMPGFAEWNQKAEAERDALLTAVRAGNEPDFKGKERIWQELKNNWLREFCHGKCMYCEGNTQAGAHDDAEHYRPKNAVYEDPTHPGYYWLVFAWQNILLSCIKCNRPPGKSTQFPIAGAVRVSHPSHDSNMWWEELKTEEPLLLHPYFDEPSEHFSVRKHGFLRGRTDQGRATIEICKLNRPQLCAEREREEGQIVSRLIERYYENTITDTIISGPLFSASDRFSFYLNSIVQIRLQFGTL</sequence>
<proteinExistence type="predicted"/>
<organism evidence="1 2">
    <name type="scientific">Entotheonella factor</name>
    <dbReference type="NCBI Taxonomy" id="1429438"/>
    <lineage>
        <taxon>Bacteria</taxon>
        <taxon>Pseudomonadati</taxon>
        <taxon>Nitrospinota/Tectimicrobiota group</taxon>
        <taxon>Candidatus Tectimicrobiota</taxon>
        <taxon>Candidatus Entotheonellia</taxon>
        <taxon>Candidatus Entotheonellales</taxon>
        <taxon>Candidatus Entotheonellaceae</taxon>
        <taxon>Candidatus Entotheonella</taxon>
    </lineage>
</organism>
<protein>
    <recommendedName>
        <fullName evidence="3">TIGR02646 family protein</fullName>
    </recommendedName>
</protein>